<keyword evidence="1" id="KW-0614">Plasmid</keyword>
<sequence length="174" mass="20283">MGSQSKLGVDFPVKAYKLSENRYTLEDIKASIPSCKVDLAPLYEKPRRKSTVTLEEAKELYPEWYEKRIVQGEPKQKSKKQGGTWVCNEALYEWWKRKITEEVKAGGRYFSIMALCSYGLKCGISEQKIRRDAYAFLDHLESLTEDEDNHFSRADVKDGIKKPKMIYFYGILKY</sequence>
<reference evidence="1" key="1">
    <citation type="submission" date="2014-03" db="EMBL/GenBank/DDBJ databases">
        <authorList>
            <person name="Saikia M."/>
            <person name="Chaudhari Y."/>
            <person name="Khan M."/>
            <person name="Devi D."/>
        </authorList>
    </citation>
    <scope>NUCLEOTIDE SEQUENCE</scope>
    <source>
        <strain evidence="1">11601MD</strain>
        <plasmid evidence="1">p11601MD</plasmid>
    </source>
</reference>
<reference evidence="1" key="2">
    <citation type="journal article" date="2016" name="Plasmid">
        <title>Novel plasmid conferring kanamycin and tetracycline resistance in the turkey-derived Campylobacter jejuni strain 11601MD.</title>
        <authorList>
            <person name="Crespo M.D."/>
            <person name="Altermann E."/>
            <person name="Olson J."/>
            <person name="Miller W.G."/>
            <person name="Chandrashekhar K."/>
            <person name="Kathariou S."/>
        </authorList>
    </citation>
    <scope>NUCLEOTIDE SEQUENCE</scope>
    <source>
        <strain evidence="1">11601MD</strain>
        <plasmid evidence="1">p11601MD</plasmid>
    </source>
</reference>
<geneLocation type="plasmid" evidence="1">
    <name>p11601MD</name>
</geneLocation>
<evidence type="ECO:0008006" key="2">
    <source>
        <dbReference type="Google" id="ProtNLM"/>
    </source>
</evidence>
<accession>A0A1S5NPV0</accession>
<dbReference type="EMBL" id="KJ646012">
    <property type="protein sequence ID" value="AKB09733.1"/>
    <property type="molecule type" value="Genomic_DNA"/>
</dbReference>
<evidence type="ECO:0000313" key="1">
    <source>
        <dbReference type="EMBL" id="AKB09733.1"/>
    </source>
</evidence>
<dbReference type="RefSeq" id="WP_002817937.1">
    <property type="nucleotide sequence ID" value="NZ_JBDHOB010000016.1"/>
</dbReference>
<gene>
    <name evidence="1" type="ORF">pCj11601MD_12</name>
</gene>
<dbReference type="AlphaFoldDB" id="A0A1S5NPV0"/>
<protein>
    <recommendedName>
        <fullName evidence="2">Repa</fullName>
    </recommendedName>
</protein>
<name>A0A1S5NPV0_CAMJU</name>
<organism evidence="1">
    <name type="scientific">Campylobacter jejuni</name>
    <dbReference type="NCBI Taxonomy" id="197"/>
    <lineage>
        <taxon>Bacteria</taxon>
        <taxon>Pseudomonadati</taxon>
        <taxon>Campylobacterota</taxon>
        <taxon>Epsilonproteobacteria</taxon>
        <taxon>Campylobacterales</taxon>
        <taxon>Campylobacteraceae</taxon>
        <taxon>Campylobacter</taxon>
    </lineage>
</organism>
<proteinExistence type="predicted"/>